<dbReference type="InterPro" id="IPR015943">
    <property type="entry name" value="WD40/YVTN_repeat-like_dom_sf"/>
</dbReference>
<organism evidence="1 2">
    <name type="scientific">Chelativorans intermedius</name>
    <dbReference type="NCBI Taxonomy" id="515947"/>
    <lineage>
        <taxon>Bacteria</taxon>
        <taxon>Pseudomonadati</taxon>
        <taxon>Pseudomonadota</taxon>
        <taxon>Alphaproteobacteria</taxon>
        <taxon>Hyphomicrobiales</taxon>
        <taxon>Phyllobacteriaceae</taxon>
        <taxon>Chelativorans</taxon>
    </lineage>
</organism>
<dbReference type="SUPFAM" id="SSF110296">
    <property type="entry name" value="Oligoxyloglucan reducing end-specific cellobiohydrolase"/>
    <property type="match status" value="1"/>
</dbReference>
<dbReference type="Proteomes" id="UP001589755">
    <property type="component" value="Unassembled WGS sequence"/>
</dbReference>
<dbReference type="InterPro" id="IPR002860">
    <property type="entry name" value="BNR_rpt"/>
</dbReference>
<reference evidence="1 2" key="1">
    <citation type="submission" date="2024-09" db="EMBL/GenBank/DDBJ databases">
        <authorList>
            <person name="Sun Q."/>
            <person name="Mori K."/>
        </authorList>
    </citation>
    <scope>NUCLEOTIDE SEQUENCE [LARGE SCALE GENOMIC DNA]</scope>
    <source>
        <strain evidence="1 2">CCM 8543</strain>
    </source>
</reference>
<evidence type="ECO:0000313" key="2">
    <source>
        <dbReference type="Proteomes" id="UP001589755"/>
    </source>
</evidence>
<dbReference type="RefSeq" id="WP_261522600.1">
    <property type="nucleotide sequence ID" value="NZ_JAODNW010000032.1"/>
</dbReference>
<dbReference type="Pfam" id="PF02012">
    <property type="entry name" value="BNR"/>
    <property type="match status" value="1"/>
</dbReference>
<proteinExistence type="predicted"/>
<evidence type="ECO:0000313" key="1">
    <source>
        <dbReference type="EMBL" id="MFC0210167.1"/>
    </source>
</evidence>
<dbReference type="InterPro" id="IPR052025">
    <property type="entry name" value="Xyloglucanase_GH74"/>
</dbReference>
<dbReference type="PANTHER" id="PTHR43739">
    <property type="entry name" value="XYLOGLUCANASE (EUROFUNG)"/>
    <property type="match status" value="1"/>
</dbReference>
<dbReference type="EMBL" id="JBHLXD010000041">
    <property type="protein sequence ID" value="MFC0210167.1"/>
    <property type="molecule type" value="Genomic_DNA"/>
</dbReference>
<dbReference type="Gene3D" id="2.130.10.10">
    <property type="entry name" value="YVTN repeat-like/Quinoprotein amine dehydrogenase"/>
    <property type="match status" value="2"/>
</dbReference>
<accession>A0ABV6DC42</accession>
<gene>
    <name evidence="1" type="ORF">ACFFJ2_17350</name>
</gene>
<dbReference type="CDD" id="cd15482">
    <property type="entry name" value="Sialidase_non-viral"/>
    <property type="match status" value="1"/>
</dbReference>
<name>A0ABV6DC42_9HYPH</name>
<sequence length="291" mass="30747">MKRRMYPAIIAVTLAVAIAGGTVGWLSQASERISLAEVSHIHGIAVDPADPQRLYLATHYGVWHTTPDGMAERISDNSNDYMGFSPHPSEADVFFASGHPANGGNMGVIVSRDGARNWQQLASGVDGPVDFHAMDVSPADPNVIYGLYREVQVSRDGGKSWEVVGSPPADVFDLAASGVKPDMVYAATRSGLMVSVDGGMTWKTTGTEGRPASMVETAPDGSVYAFVLGSGLMKAPAQALAWQPVANVFGEQILLHLAVDPSDPNRMFAVTDKSTILTSTDGGKNWAALSS</sequence>
<protein>
    <submittedName>
        <fullName evidence="1">WD40/YVTN/BNR-like repeat-containing protein</fullName>
    </submittedName>
</protein>
<keyword evidence="2" id="KW-1185">Reference proteome</keyword>
<comment type="caution">
    <text evidence="1">The sequence shown here is derived from an EMBL/GenBank/DDBJ whole genome shotgun (WGS) entry which is preliminary data.</text>
</comment>
<dbReference type="PANTHER" id="PTHR43739:SF5">
    <property type="entry name" value="EXO-ALPHA-SIALIDASE"/>
    <property type="match status" value="1"/>
</dbReference>